<evidence type="ECO:0000256" key="2">
    <source>
        <dbReference type="SAM" id="MobiDB-lite"/>
    </source>
</evidence>
<evidence type="ECO:0000256" key="1">
    <source>
        <dbReference type="SAM" id="Coils"/>
    </source>
</evidence>
<organism evidence="4 5">
    <name type="scientific">Rubricella aquisinus</name>
    <dbReference type="NCBI Taxonomy" id="2028108"/>
    <lineage>
        <taxon>Bacteria</taxon>
        <taxon>Pseudomonadati</taxon>
        <taxon>Pseudomonadota</taxon>
        <taxon>Alphaproteobacteria</taxon>
        <taxon>Rhodobacterales</taxon>
        <taxon>Paracoccaceae</taxon>
        <taxon>Rubricella</taxon>
    </lineage>
</organism>
<feature type="coiled-coil region" evidence="1">
    <location>
        <begin position="163"/>
        <end position="190"/>
    </location>
</feature>
<keyword evidence="3" id="KW-0812">Transmembrane</keyword>
<comment type="caution">
    <text evidence="4">The sequence shown here is derived from an EMBL/GenBank/DDBJ whole genome shotgun (WGS) entry which is preliminary data.</text>
</comment>
<dbReference type="Proteomes" id="UP000553766">
    <property type="component" value="Unassembled WGS sequence"/>
</dbReference>
<keyword evidence="3" id="KW-1133">Transmembrane helix</keyword>
<dbReference type="AlphaFoldDB" id="A0A840WXV5"/>
<evidence type="ECO:0000313" key="5">
    <source>
        <dbReference type="Proteomes" id="UP000553766"/>
    </source>
</evidence>
<keyword evidence="3" id="KW-0472">Membrane</keyword>
<feature type="region of interest" description="Disordered" evidence="2">
    <location>
        <begin position="1"/>
        <end position="28"/>
    </location>
</feature>
<evidence type="ECO:0000313" key="4">
    <source>
        <dbReference type="EMBL" id="MBB5516000.1"/>
    </source>
</evidence>
<dbReference type="Pfam" id="PF10112">
    <property type="entry name" value="Halogen_Hydrol"/>
    <property type="match status" value="1"/>
</dbReference>
<evidence type="ECO:0008006" key="6">
    <source>
        <dbReference type="Google" id="ProtNLM"/>
    </source>
</evidence>
<dbReference type="EMBL" id="JACIJS010000005">
    <property type="protein sequence ID" value="MBB5516000.1"/>
    <property type="molecule type" value="Genomic_DNA"/>
</dbReference>
<gene>
    <name evidence="4" type="ORF">FHS89_002020</name>
</gene>
<dbReference type="InterPro" id="IPR018770">
    <property type="entry name" value="ChloroindolylP_hydrolase"/>
</dbReference>
<evidence type="ECO:0000256" key="3">
    <source>
        <dbReference type="SAM" id="Phobius"/>
    </source>
</evidence>
<feature type="transmembrane region" description="Helical" evidence="3">
    <location>
        <begin position="62"/>
        <end position="80"/>
    </location>
</feature>
<feature type="transmembrane region" description="Helical" evidence="3">
    <location>
        <begin position="101"/>
        <end position="121"/>
    </location>
</feature>
<proteinExistence type="predicted"/>
<protein>
    <recommendedName>
        <fullName evidence="6">5-bromo-4-chloroindolyl phosphate hydrolysis protein</fullName>
    </recommendedName>
</protein>
<accession>A0A840WXV5</accession>
<sequence>MVGKRFGGQHSTGGATGSAPGASRWDARPVRRGSKGAKLLYVAPIPLFFAGLGEVMQGDPLGILAELGGFAALMAGAWFVNEGVKAEQAFEARSVAKPPRFPRKLFGGVVIGAGVGFAAAFGWGIGILSGAVLGGLALSTSVLAFELDPMRAKGLEAHSEFDRERVANAVDRAEGLLDELLEAANRIRDRALIGRVERLAAAARDVIRAVEDDPRDLPRARKFLGLYLTGARDATIKFADIWTRSRDAQARADYECLLDDLETSFRAHREKLMIEDRSDLDIEIDVLRHRLQQEGLMPLKEE</sequence>
<keyword evidence="5" id="KW-1185">Reference proteome</keyword>
<keyword evidence="1" id="KW-0175">Coiled coil</keyword>
<feature type="transmembrane region" description="Helical" evidence="3">
    <location>
        <begin position="39"/>
        <end position="56"/>
    </location>
</feature>
<reference evidence="4 5" key="1">
    <citation type="submission" date="2020-08" db="EMBL/GenBank/DDBJ databases">
        <title>Genomic Encyclopedia of Type Strains, Phase IV (KMG-IV): sequencing the most valuable type-strain genomes for metagenomic binning, comparative biology and taxonomic classification.</title>
        <authorList>
            <person name="Goeker M."/>
        </authorList>
    </citation>
    <scope>NUCLEOTIDE SEQUENCE [LARGE SCALE GENOMIC DNA]</scope>
    <source>
        <strain evidence="4 5">DSM 103377</strain>
    </source>
</reference>
<name>A0A840WXV5_9RHOB</name>
<dbReference type="RefSeq" id="WP_184011183.1">
    <property type="nucleotide sequence ID" value="NZ_JACIJS010000005.1"/>
</dbReference>